<feature type="transmembrane region" description="Helical" evidence="1">
    <location>
        <begin position="530"/>
        <end position="554"/>
    </location>
</feature>
<feature type="chain" id="PRO_5035476067" evidence="2">
    <location>
        <begin position="19"/>
        <end position="797"/>
    </location>
</feature>
<sequence length="797" mass="89618">MTLLTAATVATMLWIVFTDDKKKAKKTKDASRPRSPRTMMFPKVSFRDFANDSKVYCEEEDFEVIVLEKWVDKYDGPSSAYSRTRFPTESHDRPMIAESYSPAARQHRPRQPVRRPPVKFDPVAVRSTSSIFGDAGFFASTQAMGDFYREKPATIVHRADSAEFMKRTKGEAGDNSCHSEEDEYVDAPGLPLLLFHDARGVPMSLGGDTFYDGEDNELYDSEGLSLEKLEYILEWLDEDDDHPFFDALDVPQSSFQGQQLGPVQELQRPHVLLMAVLISMLNEYSVSACSFVNLLLFSLGQSLGGARKTVVSALEYCRFQYSFAISLGSILMSSLLESIGGAMRSVVSPHRYRSLQLVARKITQMLKRPFLSRRSVLLMAILIFVLNDYSVSVSSFVSLLLLISLGQSLGGARKKVVSALEYCRFQYSFAISRGSISMYRLLESLEGAPRSVVSSHRYRSLQLVARKITQMLKRPFLSRRSVLLMAILIFVLNDYSVSACSFVNLMLFSLGQSLGGARKKVVSALEYCRFQYSFAISLGSILMSSLLESIGGAMRSVVSPHRYRSLQLVARKITQMLKRPFLSRRSVLLMAILIFVLNDYSVSVSSFVSLLLLISLGQSLGGARKKVVSALEYCRFQYSFAISRGSISMYRLLESLEGAPRSVVSSHRYRSLQLVARKITQMLKRPFLSRRSVLLMAILIFVLNDYSVSVSSFVSLLLLISLGQSLGGARKKVHVVSALEYCRFQYSFAISRGSISMYRLLESLEGALRSVVSSHRYRSLQLVASRITHLLKRPFRR</sequence>
<dbReference type="EMBL" id="OV696687">
    <property type="protein sequence ID" value="CAH1253270.1"/>
    <property type="molecule type" value="Genomic_DNA"/>
</dbReference>
<accession>A0A8J9ZHA8</accession>
<feature type="transmembrane region" description="Helical" evidence="1">
    <location>
        <begin position="587"/>
        <end position="614"/>
    </location>
</feature>
<keyword evidence="1" id="KW-0812">Transmembrane</keyword>
<dbReference type="Proteomes" id="UP000838412">
    <property type="component" value="Chromosome 2"/>
</dbReference>
<feature type="transmembrane region" description="Helical" evidence="1">
    <location>
        <begin position="482"/>
        <end position="510"/>
    </location>
</feature>
<keyword evidence="4" id="KW-1185">Reference proteome</keyword>
<evidence type="ECO:0000313" key="3">
    <source>
        <dbReference type="EMBL" id="CAH1253270.1"/>
    </source>
</evidence>
<protein>
    <submittedName>
        <fullName evidence="3">Hypp1131 protein</fullName>
    </submittedName>
</protein>
<proteinExistence type="predicted"/>
<name>A0A8J9ZHA8_BRALA</name>
<dbReference type="OrthoDB" id="10222140at2759"/>
<reference evidence="3" key="1">
    <citation type="submission" date="2022-01" db="EMBL/GenBank/DDBJ databases">
        <authorList>
            <person name="Braso-Vives M."/>
        </authorList>
    </citation>
    <scope>NUCLEOTIDE SEQUENCE</scope>
</reference>
<keyword evidence="1" id="KW-1133">Transmembrane helix</keyword>
<feature type="signal peptide" evidence="2">
    <location>
        <begin position="1"/>
        <end position="18"/>
    </location>
</feature>
<evidence type="ECO:0000256" key="1">
    <source>
        <dbReference type="SAM" id="Phobius"/>
    </source>
</evidence>
<dbReference type="AlphaFoldDB" id="A0A8J9ZHA8"/>
<evidence type="ECO:0000256" key="2">
    <source>
        <dbReference type="SAM" id="SignalP"/>
    </source>
</evidence>
<feature type="transmembrane region" description="Helical" evidence="1">
    <location>
        <begin position="376"/>
        <end position="405"/>
    </location>
</feature>
<organism evidence="3 4">
    <name type="scientific">Branchiostoma lanceolatum</name>
    <name type="common">Common lancelet</name>
    <name type="synonym">Amphioxus lanceolatum</name>
    <dbReference type="NCBI Taxonomy" id="7740"/>
    <lineage>
        <taxon>Eukaryota</taxon>
        <taxon>Metazoa</taxon>
        <taxon>Chordata</taxon>
        <taxon>Cephalochordata</taxon>
        <taxon>Leptocardii</taxon>
        <taxon>Amphioxiformes</taxon>
        <taxon>Branchiostomatidae</taxon>
        <taxon>Branchiostoma</taxon>
    </lineage>
</organism>
<keyword evidence="2" id="KW-0732">Signal</keyword>
<evidence type="ECO:0000313" key="4">
    <source>
        <dbReference type="Proteomes" id="UP000838412"/>
    </source>
</evidence>
<feature type="transmembrane region" description="Helical" evidence="1">
    <location>
        <begin position="693"/>
        <end position="722"/>
    </location>
</feature>
<keyword evidence="1" id="KW-0472">Membrane</keyword>
<gene>
    <name evidence="3" type="primary">Hypp1131</name>
    <name evidence="3" type="ORF">BLAG_LOCUS13095</name>
</gene>